<dbReference type="GO" id="GO:0032543">
    <property type="term" value="P:mitochondrial translation"/>
    <property type="evidence" value="ECO:0007669"/>
    <property type="project" value="TreeGrafter"/>
</dbReference>
<dbReference type="InterPro" id="IPR012678">
    <property type="entry name" value="Ribosomal_uL23/eL15/eS24_sf"/>
</dbReference>
<gene>
    <name evidence="9" type="ORF">AJ80_01365</name>
</gene>
<dbReference type="PANTHER" id="PTHR12059:SF5">
    <property type="entry name" value="LARGE RIBOSOMAL SUBUNIT PROTEIN UL23M"/>
    <property type="match status" value="1"/>
</dbReference>
<protein>
    <recommendedName>
        <fullName evidence="7">Large ribosomal subunit protein uL23m</fullName>
    </recommendedName>
</protein>
<dbReference type="PANTHER" id="PTHR12059">
    <property type="entry name" value="RIBOSOMAL PROTEIN L23-RELATED"/>
    <property type="match status" value="1"/>
</dbReference>
<comment type="subcellular location">
    <subcellularLocation>
        <location evidence="1">Mitochondrion</location>
    </subcellularLocation>
</comment>
<keyword evidence="3" id="KW-0689">Ribosomal protein</keyword>
<evidence type="ECO:0000313" key="10">
    <source>
        <dbReference type="Proteomes" id="UP000224634"/>
    </source>
</evidence>
<dbReference type="Pfam" id="PF00276">
    <property type="entry name" value="Ribosomal_L23"/>
    <property type="match status" value="1"/>
</dbReference>
<comment type="caution">
    <text evidence="9">The sequence shown here is derived from an EMBL/GenBank/DDBJ whole genome shotgun (WGS) entry which is preliminary data.</text>
</comment>
<reference evidence="9 10" key="1">
    <citation type="submission" date="2017-10" db="EMBL/GenBank/DDBJ databases">
        <title>Comparative genomics in systemic dimorphic fungi from Ajellomycetaceae.</title>
        <authorList>
            <person name="Munoz J.F."/>
            <person name="Mcewen J.G."/>
            <person name="Clay O.K."/>
            <person name="Cuomo C.A."/>
        </authorList>
    </citation>
    <scope>NUCLEOTIDE SEQUENCE [LARGE SCALE GENOMIC DNA]</scope>
    <source>
        <strain evidence="9 10">UAMH7299</strain>
    </source>
</reference>
<evidence type="ECO:0000256" key="2">
    <source>
        <dbReference type="ARBA" id="ARBA00006700"/>
    </source>
</evidence>
<keyword evidence="5" id="KW-0687">Ribonucleoprotein</keyword>
<evidence type="ECO:0000256" key="6">
    <source>
        <dbReference type="ARBA" id="ARBA00037226"/>
    </source>
</evidence>
<dbReference type="Proteomes" id="UP000224634">
    <property type="component" value="Unassembled WGS sequence"/>
</dbReference>
<dbReference type="InterPro" id="IPR012677">
    <property type="entry name" value="Nucleotide-bd_a/b_plait_sf"/>
</dbReference>
<dbReference type="STRING" id="1447883.A0A2B7Z0Y2"/>
<evidence type="ECO:0000256" key="3">
    <source>
        <dbReference type="ARBA" id="ARBA00022980"/>
    </source>
</evidence>
<evidence type="ECO:0000313" key="9">
    <source>
        <dbReference type="EMBL" id="PGH26981.1"/>
    </source>
</evidence>
<organism evidence="9 10">
    <name type="scientific">Polytolypa hystricis (strain UAMH7299)</name>
    <dbReference type="NCBI Taxonomy" id="1447883"/>
    <lineage>
        <taxon>Eukaryota</taxon>
        <taxon>Fungi</taxon>
        <taxon>Dikarya</taxon>
        <taxon>Ascomycota</taxon>
        <taxon>Pezizomycotina</taxon>
        <taxon>Eurotiomycetes</taxon>
        <taxon>Eurotiomycetidae</taxon>
        <taxon>Onygenales</taxon>
        <taxon>Onygenales incertae sedis</taxon>
        <taxon>Polytolypa</taxon>
    </lineage>
</organism>
<evidence type="ECO:0000256" key="7">
    <source>
        <dbReference type="ARBA" id="ARBA00039977"/>
    </source>
</evidence>
<feature type="compositionally biased region" description="Basic and acidic residues" evidence="8">
    <location>
        <begin position="146"/>
        <end position="157"/>
    </location>
</feature>
<feature type="region of interest" description="Disordered" evidence="8">
    <location>
        <begin position="146"/>
        <end position="168"/>
    </location>
</feature>
<comment type="similarity">
    <text evidence="2">Belongs to the universal ribosomal protein uL23 family.</text>
</comment>
<dbReference type="EMBL" id="PDNA01000011">
    <property type="protein sequence ID" value="PGH26981.1"/>
    <property type="molecule type" value="Genomic_DNA"/>
</dbReference>
<dbReference type="Gene3D" id="3.30.70.330">
    <property type="match status" value="1"/>
</dbReference>
<dbReference type="AlphaFoldDB" id="A0A2B7Z0Y2"/>
<dbReference type="SUPFAM" id="SSF54189">
    <property type="entry name" value="Ribosomal proteins S24e, L23 and L15e"/>
    <property type="match status" value="1"/>
</dbReference>
<dbReference type="GO" id="GO:0005762">
    <property type="term" value="C:mitochondrial large ribosomal subunit"/>
    <property type="evidence" value="ECO:0007669"/>
    <property type="project" value="TreeGrafter"/>
</dbReference>
<proteinExistence type="inferred from homology"/>
<sequence length="259" mass="29575">MAAPQRVPKLSKARQLVQQLHETSKYIKPIPYEQRKQVFLPEHVITLVRTPWLPPRFASFWVPLTFNKLDLKDYLKRVYDVDVLNIRSYVQQQIPTRILRNGKAYGPWRRPQSLKRMTVELKDPFVWPAEPEDFTPWEKETFYGAKERQDKSQEAQKPDAILAEPKEKRESLEAQIKALKETVANEGVVAEGEGEGEGEGKTAAAVPIVPEWTPTWKALGLNFDRPVLGRKITSSPQPPQPPPLSTSTSQQSEEASKGR</sequence>
<evidence type="ECO:0000256" key="8">
    <source>
        <dbReference type="SAM" id="MobiDB-lite"/>
    </source>
</evidence>
<evidence type="ECO:0000256" key="4">
    <source>
        <dbReference type="ARBA" id="ARBA00023128"/>
    </source>
</evidence>
<dbReference type="GO" id="GO:0003735">
    <property type="term" value="F:structural constituent of ribosome"/>
    <property type="evidence" value="ECO:0007669"/>
    <property type="project" value="InterPro"/>
</dbReference>
<dbReference type="OrthoDB" id="275582at2759"/>
<feature type="region of interest" description="Disordered" evidence="8">
    <location>
        <begin position="186"/>
        <end position="206"/>
    </location>
</feature>
<accession>A0A2B7Z0Y2</accession>
<dbReference type="FunFam" id="3.30.70.330:FF:000687">
    <property type="entry name" value="54S ribosomal protein L23, mitochondrial"/>
    <property type="match status" value="1"/>
</dbReference>
<evidence type="ECO:0000256" key="5">
    <source>
        <dbReference type="ARBA" id="ARBA00023274"/>
    </source>
</evidence>
<keyword evidence="4" id="KW-0496">Mitochondrion</keyword>
<keyword evidence="10" id="KW-1185">Reference proteome</keyword>
<feature type="region of interest" description="Disordered" evidence="8">
    <location>
        <begin position="228"/>
        <end position="259"/>
    </location>
</feature>
<name>A0A2B7Z0Y2_POLH7</name>
<comment type="function">
    <text evidence="6">Component of the mitochondrial ribosome (mitoribosome), a dedicated translation machinery responsible for the synthesis of mitochondrial genome-encoded proteins, including at least some of the essential transmembrane subunits of the mitochondrial respiratory chain. The mitoribosomes are attached to the mitochondrial inner membrane and translation products are cotranslationally integrated into the membrane.</text>
</comment>
<dbReference type="InterPro" id="IPR013025">
    <property type="entry name" value="Ribosomal_uL23-like"/>
</dbReference>
<evidence type="ECO:0000256" key="1">
    <source>
        <dbReference type="ARBA" id="ARBA00004173"/>
    </source>
</evidence>